<evidence type="ECO:0000313" key="2">
    <source>
        <dbReference type="Proteomes" id="UP001606134"/>
    </source>
</evidence>
<gene>
    <name evidence="1" type="ORF">ACG04R_16265</name>
</gene>
<sequence>MSLLLRLHARPDGQHELRAIARGCRTTFPLRSGLSRAVAQDVFADPRTLHILERWARAPDDQVQMAAVVVSLQMLVEQLSCERYDVEPQHLELTVDGQ</sequence>
<dbReference type="RefSeq" id="WP_394412746.1">
    <property type="nucleotide sequence ID" value="NZ_JBIGIC010000008.1"/>
</dbReference>
<keyword evidence="2" id="KW-1185">Reference proteome</keyword>
<evidence type="ECO:0000313" key="1">
    <source>
        <dbReference type="EMBL" id="MFG6488242.1"/>
    </source>
</evidence>
<protein>
    <recommendedName>
        <fullName evidence="3">ABM domain-containing protein</fullName>
    </recommendedName>
</protein>
<comment type="caution">
    <text evidence="1">The sequence shown here is derived from an EMBL/GenBank/DDBJ whole genome shotgun (WGS) entry which is preliminary data.</text>
</comment>
<name>A0ABW7HFG4_9BURK</name>
<reference evidence="1 2" key="1">
    <citation type="submission" date="2024-08" db="EMBL/GenBank/DDBJ databases">
        <authorList>
            <person name="Lu H."/>
        </authorList>
    </citation>
    <scope>NUCLEOTIDE SEQUENCE [LARGE SCALE GENOMIC DNA]</scope>
    <source>
        <strain evidence="1 2">BYS78W</strain>
    </source>
</reference>
<evidence type="ECO:0008006" key="3">
    <source>
        <dbReference type="Google" id="ProtNLM"/>
    </source>
</evidence>
<dbReference type="EMBL" id="JBIGIC010000008">
    <property type="protein sequence ID" value="MFG6488242.1"/>
    <property type="molecule type" value="Genomic_DNA"/>
</dbReference>
<dbReference type="Proteomes" id="UP001606134">
    <property type="component" value="Unassembled WGS sequence"/>
</dbReference>
<organism evidence="1 2">
    <name type="scientific">Pelomonas candidula</name>
    <dbReference type="NCBI Taxonomy" id="3299025"/>
    <lineage>
        <taxon>Bacteria</taxon>
        <taxon>Pseudomonadati</taxon>
        <taxon>Pseudomonadota</taxon>
        <taxon>Betaproteobacteria</taxon>
        <taxon>Burkholderiales</taxon>
        <taxon>Sphaerotilaceae</taxon>
        <taxon>Roseateles</taxon>
    </lineage>
</organism>
<accession>A0ABW7HFG4</accession>
<proteinExistence type="predicted"/>